<dbReference type="SMART" id="SM00854">
    <property type="entry name" value="PGA_cap"/>
    <property type="match status" value="1"/>
</dbReference>
<dbReference type="AlphaFoldDB" id="I2F335"/>
<evidence type="ECO:0000313" key="4">
    <source>
        <dbReference type="Proteomes" id="UP000002881"/>
    </source>
</evidence>
<dbReference type="Gene3D" id="3.60.21.10">
    <property type="match status" value="1"/>
</dbReference>
<protein>
    <submittedName>
        <fullName evidence="3">Bacterial capsule synthesis protein PGA_cap</fullName>
    </submittedName>
</protein>
<dbReference type="eggNOG" id="COG2843">
    <property type="taxonomic scope" value="Bacteria"/>
</dbReference>
<evidence type="ECO:0000256" key="1">
    <source>
        <dbReference type="ARBA" id="ARBA00005662"/>
    </source>
</evidence>
<sequence precursor="true">MSRKFAMGFALALFLMTHGLVFSFPVVCGDLGRFTFTDAIFYLRKLIFGTISRPYEENYQAELPDLACAITLTAFGDLMYSKGLVIAGDPYSSVEKSLFKSEIVFANLEFPIDTRFPESAFPKFNGSSEYFEKVVTPLGINVMNIANNHSLDRGNEGLRSTRTFLNDRGIHCVGFGEESRFSIIPFDKVRIAVSGFTFGTNGATVDSESSLNVANLNTFEDAETALSKIIPIVESMSEEASVIVLSLHWGLEFENKPTEMQVEVARKLCDEGVDLIIGHHPHVLQPLEVYLNARGSTSLIIYSLGNWISSMKAKDCRITASLKIELSEDGSVCGIKVFPYFFNLSKMQLVPLSNPALIPESFAYYLDSSPNCSH</sequence>
<dbReference type="RefSeq" id="WP_014730416.1">
    <property type="nucleotide sequence ID" value="NC_017934.1"/>
</dbReference>
<keyword evidence="4" id="KW-1185">Reference proteome</keyword>
<proteinExistence type="inferred from homology"/>
<evidence type="ECO:0000259" key="2">
    <source>
        <dbReference type="SMART" id="SM00854"/>
    </source>
</evidence>
<dbReference type="InterPro" id="IPR052169">
    <property type="entry name" value="CW_Biosynth-Accessory"/>
</dbReference>
<name>I2F335_9BACT</name>
<evidence type="ECO:0000313" key="3">
    <source>
        <dbReference type="EMBL" id="AFK06338.1"/>
    </source>
</evidence>
<comment type="similarity">
    <text evidence="1">Belongs to the CapA family.</text>
</comment>
<dbReference type="Proteomes" id="UP000002881">
    <property type="component" value="Chromosome"/>
</dbReference>
<dbReference type="InterPro" id="IPR029052">
    <property type="entry name" value="Metallo-depent_PP-like"/>
</dbReference>
<dbReference type="InterPro" id="IPR019079">
    <property type="entry name" value="Capsule_synth_CapA"/>
</dbReference>
<dbReference type="GeneID" id="87106468"/>
<dbReference type="PANTHER" id="PTHR33393:SF12">
    <property type="entry name" value="CAPSULE BIOSYNTHESIS PROTEIN CAPA"/>
    <property type="match status" value="1"/>
</dbReference>
<dbReference type="SUPFAM" id="SSF56300">
    <property type="entry name" value="Metallo-dependent phosphatases"/>
    <property type="match status" value="1"/>
</dbReference>
<organism evidence="3 4">
    <name type="scientific">Mesotoga prima MesG1.Ag.4.2</name>
    <dbReference type="NCBI Taxonomy" id="660470"/>
    <lineage>
        <taxon>Bacteria</taxon>
        <taxon>Thermotogati</taxon>
        <taxon>Thermotogota</taxon>
        <taxon>Thermotogae</taxon>
        <taxon>Kosmotogales</taxon>
        <taxon>Kosmotogaceae</taxon>
        <taxon>Mesotoga</taxon>
    </lineage>
</organism>
<dbReference type="CDD" id="cd07381">
    <property type="entry name" value="MPP_CapA"/>
    <property type="match status" value="1"/>
</dbReference>
<gene>
    <name evidence="3" type="ORF">Theba_0620</name>
</gene>
<reference evidence="3 4" key="1">
    <citation type="journal article" date="2012" name="Genome Biol. Evol.">
        <title>Genome Sequence of the Mesophilic Thermotogales Bacterium Mesotoga prima MesG1.Ag.4.2 Reveals the Largest Thermotogales Genome To Date.</title>
        <authorList>
            <person name="Zhaxybayeva O."/>
            <person name="Swithers K.S."/>
            <person name="Foght J."/>
            <person name="Green A.G."/>
            <person name="Bruce D."/>
            <person name="Detter C."/>
            <person name="Han S."/>
            <person name="Teshima H."/>
            <person name="Han J."/>
            <person name="Woyke T."/>
            <person name="Pitluck S."/>
            <person name="Nolan M."/>
            <person name="Ivanova N."/>
            <person name="Pati A."/>
            <person name="Land M.L."/>
            <person name="Dlutek M."/>
            <person name="Doolittle W.F."/>
            <person name="Noll K.M."/>
            <person name="Nesbo C.L."/>
        </authorList>
    </citation>
    <scope>NUCLEOTIDE SEQUENCE [LARGE SCALE GENOMIC DNA]</scope>
    <source>
        <strain evidence="4">mesG1.Ag.4.2</strain>
    </source>
</reference>
<dbReference type="EMBL" id="CP003532">
    <property type="protein sequence ID" value="AFK06338.1"/>
    <property type="molecule type" value="Genomic_DNA"/>
</dbReference>
<dbReference type="HOGENOM" id="CLU_739275_0_0_0"/>
<accession>I2F335</accession>
<feature type="domain" description="Capsule synthesis protein CapA" evidence="2">
    <location>
        <begin position="71"/>
        <end position="311"/>
    </location>
</feature>
<dbReference type="STRING" id="660470.Theba_0620"/>
<dbReference type="KEGG" id="mpg:Theba_0620"/>
<dbReference type="PANTHER" id="PTHR33393">
    <property type="entry name" value="POLYGLUTAMINE SYNTHESIS ACCESSORY PROTEIN RV0574C-RELATED"/>
    <property type="match status" value="1"/>
</dbReference>
<dbReference type="Pfam" id="PF09587">
    <property type="entry name" value="PGA_cap"/>
    <property type="match status" value="1"/>
</dbReference>